<gene>
    <name evidence="1" type="ORF">SCALOS_LOCUS8832</name>
</gene>
<feature type="non-terminal residue" evidence="1">
    <location>
        <position position="1"/>
    </location>
</feature>
<comment type="caution">
    <text evidence="1">The sequence shown here is derived from an EMBL/GenBank/DDBJ whole genome shotgun (WGS) entry which is preliminary data.</text>
</comment>
<accession>A0ACA9NMZ3</accession>
<keyword evidence="2" id="KW-1185">Reference proteome</keyword>
<proteinExistence type="predicted"/>
<dbReference type="EMBL" id="CAJVPM010024889">
    <property type="protein sequence ID" value="CAG8655624.1"/>
    <property type="molecule type" value="Genomic_DNA"/>
</dbReference>
<sequence length="64" mass="7112">VPISTITTQSSKKKKRIATSTYDPSSIYTIDTDQDNSNLLEFDHPTEDLSTSSNLLLPSEDTSY</sequence>
<evidence type="ECO:0000313" key="2">
    <source>
        <dbReference type="Proteomes" id="UP000789860"/>
    </source>
</evidence>
<reference evidence="1" key="1">
    <citation type="submission" date="2021-06" db="EMBL/GenBank/DDBJ databases">
        <authorList>
            <person name="Kallberg Y."/>
            <person name="Tangrot J."/>
            <person name="Rosling A."/>
        </authorList>
    </citation>
    <scope>NUCLEOTIDE SEQUENCE</scope>
    <source>
        <strain evidence="1">AU212A</strain>
    </source>
</reference>
<organism evidence="1 2">
    <name type="scientific">Scutellospora calospora</name>
    <dbReference type="NCBI Taxonomy" id="85575"/>
    <lineage>
        <taxon>Eukaryota</taxon>
        <taxon>Fungi</taxon>
        <taxon>Fungi incertae sedis</taxon>
        <taxon>Mucoromycota</taxon>
        <taxon>Glomeromycotina</taxon>
        <taxon>Glomeromycetes</taxon>
        <taxon>Diversisporales</taxon>
        <taxon>Gigasporaceae</taxon>
        <taxon>Scutellospora</taxon>
    </lineage>
</organism>
<name>A0ACA9NMZ3_9GLOM</name>
<protein>
    <submittedName>
        <fullName evidence="1">11026_t:CDS:1</fullName>
    </submittedName>
</protein>
<dbReference type="Proteomes" id="UP000789860">
    <property type="component" value="Unassembled WGS sequence"/>
</dbReference>
<evidence type="ECO:0000313" key="1">
    <source>
        <dbReference type="EMBL" id="CAG8655624.1"/>
    </source>
</evidence>